<dbReference type="Pfam" id="PF04542">
    <property type="entry name" value="Sigma70_r2"/>
    <property type="match status" value="1"/>
</dbReference>
<dbReference type="Gene3D" id="1.10.10.10">
    <property type="entry name" value="Winged helix-like DNA-binding domain superfamily/Winged helix DNA-binding domain"/>
    <property type="match status" value="1"/>
</dbReference>
<name>A0ABT9U2U9_PAEHA</name>
<dbReference type="InterPro" id="IPR014284">
    <property type="entry name" value="RNA_pol_sigma-70_dom"/>
</dbReference>
<dbReference type="PANTHER" id="PTHR43133">
    <property type="entry name" value="RNA POLYMERASE ECF-TYPE SIGMA FACTO"/>
    <property type="match status" value="1"/>
</dbReference>
<keyword evidence="3 6" id="KW-0731">Sigma factor</keyword>
<dbReference type="InterPro" id="IPR013249">
    <property type="entry name" value="RNA_pol_sigma70_r4_t2"/>
</dbReference>
<reference evidence="10 11" key="1">
    <citation type="submission" date="2023-07" db="EMBL/GenBank/DDBJ databases">
        <title>Sorghum-associated microbial communities from plants grown in Nebraska, USA.</title>
        <authorList>
            <person name="Schachtman D."/>
        </authorList>
    </citation>
    <scope>NUCLEOTIDE SEQUENCE [LARGE SCALE GENOMIC DNA]</scope>
    <source>
        <strain evidence="10 11">CC482</strain>
    </source>
</reference>
<dbReference type="PANTHER" id="PTHR43133:SF51">
    <property type="entry name" value="RNA POLYMERASE SIGMA FACTOR"/>
    <property type="match status" value="1"/>
</dbReference>
<evidence type="ECO:0000313" key="11">
    <source>
        <dbReference type="Proteomes" id="UP001229346"/>
    </source>
</evidence>
<dbReference type="InterPro" id="IPR000838">
    <property type="entry name" value="RNA_pol_sigma70_ECF_CS"/>
</dbReference>
<dbReference type="InterPro" id="IPR039425">
    <property type="entry name" value="RNA_pol_sigma-70-like"/>
</dbReference>
<evidence type="ECO:0000256" key="2">
    <source>
        <dbReference type="ARBA" id="ARBA00023015"/>
    </source>
</evidence>
<dbReference type="Gene3D" id="1.10.1740.10">
    <property type="match status" value="1"/>
</dbReference>
<evidence type="ECO:0000256" key="4">
    <source>
        <dbReference type="ARBA" id="ARBA00023125"/>
    </source>
</evidence>
<protein>
    <recommendedName>
        <fullName evidence="6">RNA polymerase sigma factor</fullName>
    </recommendedName>
</protein>
<evidence type="ECO:0000256" key="1">
    <source>
        <dbReference type="ARBA" id="ARBA00010641"/>
    </source>
</evidence>
<comment type="similarity">
    <text evidence="1 6">Belongs to the sigma-70 factor family. ECF subfamily.</text>
</comment>
<dbReference type="EMBL" id="JAUSSU010000006">
    <property type="protein sequence ID" value="MDQ0113953.1"/>
    <property type="molecule type" value="Genomic_DNA"/>
</dbReference>
<feature type="compositionally biased region" description="Polar residues" evidence="7">
    <location>
        <begin position="170"/>
        <end position="181"/>
    </location>
</feature>
<gene>
    <name evidence="10" type="ORF">J2T15_003396</name>
</gene>
<dbReference type="CDD" id="cd06171">
    <property type="entry name" value="Sigma70_r4"/>
    <property type="match status" value="1"/>
</dbReference>
<evidence type="ECO:0000313" key="10">
    <source>
        <dbReference type="EMBL" id="MDQ0113953.1"/>
    </source>
</evidence>
<accession>A0ABT9U2U9</accession>
<evidence type="ECO:0000256" key="6">
    <source>
        <dbReference type="RuleBase" id="RU000716"/>
    </source>
</evidence>
<dbReference type="InterPro" id="IPR007627">
    <property type="entry name" value="RNA_pol_sigma70_r2"/>
</dbReference>
<dbReference type="InterPro" id="IPR036388">
    <property type="entry name" value="WH-like_DNA-bd_sf"/>
</dbReference>
<evidence type="ECO:0000259" key="8">
    <source>
        <dbReference type="Pfam" id="PF04542"/>
    </source>
</evidence>
<evidence type="ECO:0000256" key="3">
    <source>
        <dbReference type="ARBA" id="ARBA00023082"/>
    </source>
</evidence>
<keyword evidence="5 6" id="KW-0804">Transcription</keyword>
<dbReference type="InterPro" id="IPR013325">
    <property type="entry name" value="RNA_pol_sigma_r2"/>
</dbReference>
<dbReference type="Proteomes" id="UP001229346">
    <property type="component" value="Unassembled WGS sequence"/>
</dbReference>
<dbReference type="RefSeq" id="WP_307205224.1">
    <property type="nucleotide sequence ID" value="NZ_JAUSSU010000006.1"/>
</dbReference>
<dbReference type="NCBIfam" id="TIGR02937">
    <property type="entry name" value="sigma70-ECF"/>
    <property type="match status" value="1"/>
</dbReference>
<proteinExistence type="inferred from homology"/>
<dbReference type="Pfam" id="PF08281">
    <property type="entry name" value="Sigma70_r4_2"/>
    <property type="match status" value="1"/>
</dbReference>
<sequence length="181" mass="21282">MEIDKQLKEWMEHYYDRLCYVAYTYVRDRSRAEDVVQEAFVNAYLKVRQLKETDRPYPWLVRIVINHCLNTIRNHKREKLAEHVPEIRIASSEDVYMRQSRDKEVYAGIMGLADKFRMPIILYYFEDMSVKEMAYALGIGEGAAKTRLARGRKQLENLLRRGDSDECGESYSSGKTGLSPR</sequence>
<dbReference type="SUPFAM" id="SSF88946">
    <property type="entry name" value="Sigma2 domain of RNA polymerase sigma factors"/>
    <property type="match status" value="1"/>
</dbReference>
<comment type="caution">
    <text evidence="10">The sequence shown here is derived from an EMBL/GenBank/DDBJ whole genome shotgun (WGS) entry which is preliminary data.</text>
</comment>
<dbReference type="SUPFAM" id="SSF88659">
    <property type="entry name" value="Sigma3 and sigma4 domains of RNA polymerase sigma factors"/>
    <property type="match status" value="1"/>
</dbReference>
<evidence type="ECO:0000256" key="5">
    <source>
        <dbReference type="ARBA" id="ARBA00023163"/>
    </source>
</evidence>
<keyword evidence="4 6" id="KW-0238">DNA-binding</keyword>
<feature type="domain" description="RNA polymerase sigma factor 70 region 4 type 2" evidence="9">
    <location>
        <begin position="111"/>
        <end position="155"/>
    </location>
</feature>
<evidence type="ECO:0000256" key="7">
    <source>
        <dbReference type="SAM" id="MobiDB-lite"/>
    </source>
</evidence>
<evidence type="ECO:0000259" key="9">
    <source>
        <dbReference type="Pfam" id="PF08281"/>
    </source>
</evidence>
<keyword evidence="11" id="KW-1185">Reference proteome</keyword>
<feature type="region of interest" description="Disordered" evidence="7">
    <location>
        <begin position="161"/>
        <end position="181"/>
    </location>
</feature>
<feature type="domain" description="RNA polymerase sigma-70 region 2" evidence="8">
    <location>
        <begin position="11"/>
        <end position="77"/>
    </location>
</feature>
<organism evidence="10 11">
    <name type="scientific">Paenibacillus harenae</name>
    <dbReference type="NCBI Taxonomy" id="306543"/>
    <lineage>
        <taxon>Bacteria</taxon>
        <taxon>Bacillati</taxon>
        <taxon>Bacillota</taxon>
        <taxon>Bacilli</taxon>
        <taxon>Bacillales</taxon>
        <taxon>Paenibacillaceae</taxon>
        <taxon>Paenibacillus</taxon>
    </lineage>
</organism>
<dbReference type="InterPro" id="IPR013324">
    <property type="entry name" value="RNA_pol_sigma_r3/r4-like"/>
</dbReference>
<keyword evidence="2 6" id="KW-0805">Transcription regulation</keyword>
<dbReference type="PROSITE" id="PS01063">
    <property type="entry name" value="SIGMA70_ECF"/>
    <property type="match status" value="1"/>
</dbReference>